<accession>A0ABS1WDU5</accession>
<dbReference type="RefSeq" id="WP_203109119.1">
    <property type="nucleotide sequence ID" value="NZ_JADOBG010000010.1"/>
</dbReference>
<sequence length="409" mass="46954">MPYNYNRNVGKPVLVTHRKNATIDRDSYRRGIGEEAQRRRGRHFCDSFQKVFLPKSCYRGNVLFYVTCGLLLTGLIVCTVNEIQYNAPSSSNSPDAADSDLLPYEHGESSKITPIRSGSITNNSTAPPRFFHSHRPRTPSDDSTLLFTRKALLVKASDGSEHLLYADDSSGHSSDIDDSSIPSIRSVPDDPKSYRHFYIRYLGINLGIKASSYDMWEIWWHTHLTTKERHFSPHLQRSALIRRHGYEGYVSHVVASALEFSRAWDPAWLSLDKQRQNSKMVLQCAEISLYWMTQVQEFSIFILTAKDILKMKEIYESLVNARLPKTSEHFHVNSEMHSSLMRVFIDACDGTLSTINKEPTRFDHQKENKAILDEFVTQLASTILEFKKMTLDYESRAKEEEHHSARVTP</sequence>
<feature type="compositionally biased region" description="Polar residues" evidence="1">
    <location>
        <begin position="110"/>
        <end position="126"/>
    </location>
</feature>
<evidence type="ECO:0000313" key="3">
    <source>
        <dbReference type="EMBL" id="MBL7527532.1"/>
    </source>
</evidence>
<dbReference type="EMBL" id="JADWVN010000026">
    <property type="protein sequence ID" value="MBL7527532.1"/>
    <property type="molecule type" value="Genomic_DNA"/>
</dbReference>
<evidence type="ECO:0000256" key="1">
    <source>
        <dbReference type="SAM" id="MobiDB-lite"/>
    </source>
</evidence>
<feature type="region of interest" description="Disordered" evidence="1">
    <location>
        <begin position="108"/>
        <end position="142"/>
    </location>
</feature>
<proteinExistence type="predicted"/>
<protein>
    <submittedName>
        <fullName evidence="3">Uncharacterized protein</fullName>
    </submittedName>
</protein>
<reference evidence="3 4" key="1">
    <citation type="submission" date="2020-12" db="EMBL/GenBank/DDBJ databases">
        <title>WGS of Legionella: environmental sample.</title>
        <authorList>
            <person name="Cristino S."/>
            <person name="Girolamini L."/>
            <person name="Salaris S."/>
            <person name="Pascale M.R."/>
            <person name="Mazzotta M."/>
            <person name="Orsini M."/>
            <person name="Grottola A."/>
        </authorList>
    </citation>
    <scope>NUCLEOTIDE SEQUENCE [LARGE SCALE GENOMIC DNA]</scope>
    <source>
        <strain evidence="3 4">30cs62</strain>
    </source>
</reference>
<organism evidence="3 4">
    <name type="scientific">Legionella bononiensis</name>
    <dbReference type="NCBI Taxonomy" id="2793102"/>
    <lineage>
        <taxon>Bacteria</taxon>
        <taxon>Pseudomonadati</taxon>
        <taxon>Pseudomonadota</taxon>
        <taxon>Gammaproteobacteria</taxon>
        <taxon>Legionellales</taxon>
        <taxon>Legionellaceae</taxon>
        <taxon>Legionella</taxon>
    </lineage>
</organism>
<feature type="transmembrane region" description="Helical" evidence="2">
    <location>
        <begin position="62"/>
        <end position="83"/>
    </location>
</feature>
<keyword evidence="2" id="KW-0472">Membrane</keyword>
<keyword evidence="4" id="KW-1185">Reference proteome</keyword>
<keyword evidence="2" id="KW-0812">Transmembrane</keyword>
<gene>
    <name evidence="3" type="ORF">I5282_13255</name>
</gene>
<keyword evidence="2" id="KW-1133">Transmembrane helix</keyword>
<name>A0ABS1WDU5_9GAMM</name>
<dbReference type="Proteomes" id="UP000809910">
    <property type="component" value="Unassembled WGS sequence"/>
</dbReference>
<evidence type="ECO:0000313" key="4">
    <source>
        <dbReference type="Proteomes" id="UP000809910"/>
    </source>
</evidence>
<evidence type="ECO:0000256" key="2">
    <source>
        <dbReference type="SAM" id="Phobius"/>
    </source>
</evidence>
<comment type="caution">
    <text evidence="3">The sequence shown here is derived from an EMBL/GenBank/DDBJ whole genome shotgun (WGS) entry which is preliminary data.</text>
</comment>